<dbReference type="GO" id="GO:0046872">
    <property type="term" value="F:metal ion binding"/>
    <property type="evidence" value="ECO:0007669"/>
    <property type="project" value="UniProtKB-KW"/>
</dbReference>
<proteinExistence type="inferred from homology"/>
<dbReference type="FunFam" id="3.30.420.10:FF:000275">
    <property type="entry name" value="Ribonuclease H"/>
    <property type="match status" value="1"/>
</dbReference>
<name>A0A9W6WQ30_9STRA</name>
<dbReference type="Gene3D" id="3.30.70.100">
    <property type="match status" value="1"/>
</dbReference>
<dbReference type="SUPFAM" id="SSF55658">
    <property type="entry name" value="L9 N-domain-like"/>
    <property type="match status" value="3"/>
</dbReference>
<dbReference type="FunFam" id="3.40.970.10:FF:000001">
    <property type="entry name" value="Ribonuclease H1"/>
    <property type="match status" value="2"/>
</dbReference>
<dbReference type="InterPro" id="IPR037056">
    <property type="entry name" value="RNase_H1_N_sf"/>
</dbReference>
<comment type="catalytic activity">
    <reaction evidence="1">
        <text>Endonucleolytic cleavage to 5'-phosphomonoester.</text>
        <dbReference type="EC" id="3.1.26.4"/>
    </reaction>
</comment>
<accession>A0A9W6WQ30</accession>
<feature type="region of interest" description="Disordered" evidence="10">
    <location>
        <begin position="322"/>
        <end position="343"/>
    </location>
</feature>
<evidence type="ECO:0000256" key="9">
    <source>
        <dbReference type="ARBA" id="ARBA00022842"/>
    </source>
</evidence>
<dbReference type="GO" id="GO:0003676">
    <property type="term" value="F:nucleic acid binding"/>
    <property type="evidence" value="ECO:0007669"/>
    <property type="project" value="InterPro"/>
</dbReference>
<evidence type="ECO:0000256" key="3">
    <source>
        <dbReference type="ARBA" id="ARBA00005300"/>
    </source>
</evidence>
<dbReference type="InterPro" id="IPR012337">
    <property type="entry name" value="RNaseH-like_sf"/>
</dbReference>
<reference evidence="13" key="1">
    <citation type="submission" date="2023-04" db="EMBL/GenBank/DDBJ databases">
        <title>Phytophthora lilii NBRC 32176.</title>
        <authorList>
            <person name="Ichikawa N."/>
            <person name="Sato H."/>
            <person name="Tonouchi N."/>
        </authorList>
    </citation>
    <scope>NUCLEOTIDE SEQUENCE</scope>
    <source>
        <strain evidence="13">NBRC 32176</strain>
    </source>
</reference>
<protein>
    <recommendedName>
        <fullName evidence="4">ribonuclease H</fullName>
        <ecNumber evidence="4">3.1.26.4</ecNumber>
    </recommendedName>
</protein>
<keyword evidence="5" id="KW-0540">Nuclease</keyword>
<dbReference type="GO" id="GO:0043137">
    <property type="term" value="P:DNA replication, removal of RNA primer"/>
    <property type="evidence" value="ECO:0007669"/>
    <property type="project" value="TreeGrafter"/>
</dbReference>
<sequence length="701" mass="77482">MRFSYAILTLAATFVTSSNADSTTTGSAYIVSSSPHDDQEFVKLVTFLRRKPNMTRKEFMDYHFQQHGKLSDSPESLDEKPQKYRQYHIFDSAFGERPASNTSQTPNRNYAWVGPDPLNFSDVEVAITWIGREMYVPINTTLAAPIVTDSDLDSKTLAGLYFVSVANVTSDVANQLTAFFREEVERHATNDVSVLIVNKSPDAMESPEDLSRTSTWRNTLAARTCHNTLSTSSQSLSQGIHCHSSEVKPFARSLEMAKGGFYAVAKGRSTGVFRTWAECEAQVKGFAGARYKKFKTLGEATDFVDDFKMQRGVVSVQRIVPEPTRVSNPTENTTPKRPREESTVVDVDVNPPSAQKLKQSGTYYAVAKGLKTGIVTTKEEVDKMTVGFPGHAVYKKFDTKQAALEYLAVFETSQKTTSLATMLKKEAGASAGEATLQRSSLGQEVDFKTAAPKGFAGAEATADGDAQLAETSSSGGGSWYAVAKGRKSGVFRSWKEAKKQVENLFSASFKKFPTKEQAEAFVKQHAAAAKGQAGDPDPKDPNTFVAFCDGSALENGRRGCRAGYACIFPHNEDWNVAKQLVEDRATNNRAEYMAALEAMKRANLEDPEGCRMLYIFSDSMLLIRSMTEWIGTWQRNNWKKSDGAIVQNRDLLELLVAEKGHRRIRWTHVKAHTGKQDWRSKWNDVADNAARNAALSVGAED</sequence>
<dbReference type="Pfam" id="PF01693">
    <property type="entry name" value="Cauli_VI"/>
    <property type="match status" value="3"/>
</dbReference>
<comment type="cofactor">
    <cofactor evidence="2">
        <name>Mg(2+)</name>
        <dbReference type="ChEBI" id="CHEBI:18420"/>
    </cofactor>
</comment>
<evidence type="ECO:0000256" key="6">
    <source>
        <dbReference type="ARBA" id="ARBA00022723"/>
    </source>
</evidence>
<feature type="domain" description="RNase H type-1" evidence="12">
    <location>
        <begin position="540"/>
        <end position="695"/>
    </location>
</feature>
<evidence type="ECO:0000313" key="13">
    <source>
        <dbReference type="EMBL" id="GMF13222.1"/>
    </source>
</evidence>
<dbReference type="EC" id="3.1.26.4" evidence="4"/>
<gene>
    <name evidence="13" type="ORF">Plil01_000372000</name>
</gene>
<dbReference type="InterPro" id="IPR036397">
    <property type="entry name" value="RNaseH_sf"/>
</dbReference>
<dbReference type="InterPro" id="IPR050092">
    <property type="entry name" value="RNase_H"/>
</dbReference>
<dbReference type="Proteomes" id="UP001165083">
    <property type="component" value="Unassembled WGS sequence"/>
</dbReference>
<dbReference type="PANTHER" id="PTHR10642">
    <property type="entry name" value="RIBONUCLEASE H1"/>
    <property type="match status" value="1"/>
</dbReference>
<dbReference type="CDD" id="cd09280">
    <property type="entry name" value="RNase_HI_eukaryote_like"/>
    <property type="match status" value="1"/>
</dbReference>
<keyword evidence="6" id="KW-0479">Metal-binding</keyword>
<evidence type="ECO:0000256" key="11">
    <source>
        <dbReference type="SAM" id="SignalP"/>
    </source>
</evidence>
<dbReference type="PROSITE" id="PS50879">
    <property type="entry name" value="RNASE_H_1"/>
    <property type="match status" value="1"/>
</dbReference>
<keyword evidence="9" id="KW-0460">Magnesium</keyword>
<evidence type="ECO:0000256" key="4">
    <source>
        <dbReference type="ARBA" id="ARBA00012180"/>
    </source>
</evidence>
<keyword evidence="7" id="KW-0255">Endonuclease</keyword>
<dbReference type="Pfam" id="PF00075">
    <property type="entry name" value="RNase_H"/>
    <property type="match status" value="1"/>
</dbReference>
<feature type="chain" id="PRO_5040730716" description="ribonuclease H" evidence="11">
    <location>
        <begin position="21"/>
        <end position="701"/>
    </location>
</feature>
<dbReference type="Gene3D" id="3.30.420.10">
    <property type="entry name" value="Ribonuclease H-like superfamily/Ribonuclease H"/>
    <property type="match status" value="1"/>
</dbReference>
<dbReference type="SUPFAM" id="SSF53098">
    <property type="entry name" value="Ribonuclease H-like"/>
    <property type="match status" value="1"/>
</dbReference>
<comment type="caution">
    <text evidence="13">The sequence shown here is derived from an EMBL/GenBank/DDBJ whole genome shotgun (WGS) entry which is preliminary data.</text>
</comment>
<dbReference type="OrthoDB" id="407198at2759"/>
<dbReference type="InterPro" id="IPR002156">
    <property type="entry name" value="RNaseH_domain"/>
</dbReference>
<dbReference type="InterPro" id="IPR011320">
    <property type="entry name" value="RNase_H1_N"/>
</dbReference>
<evidence type="ECO:0000256" key="8">
    <source>
        <dbReference type="ARBA" id="ARBA00022801"/>
    </source>
</evidence>
<keyword evidence="11" id="KW-0732">Signal</keyword>
<organism evidence="13 14">
    <name type="scientific">Phytophthora lilii</name>
    <dbReference type="NCBI Taxonomy" id="2077276"/>
    <lineage>
        <taxon>Eukaryota</taxon>
        <taxon>Sar</taxon>
        <taxon>Stramenopiles</taxon>
        <taxon>Oomycota</taxon>
        <taxon>Peronosporomycetes</taxon>
        <taxon>Peronosporales</taxon>
        <taxon>Peronosporaceae</taxon>
        <taxon>Phytophthora</taxon>
    </lineage>
</organism>
<evidence type="ECO:0000256" key="7">
    <source>
        <dbReference type="ARBA" id="ARBA00022759"/>
    </source>
</evidence>
<evidence type="ECO:0000256" key="10">
    <source>
        <dbReference type="SAM" id="MobiDB-lite"/>
    </source>
</evidence>
<dbReference type="EMBL" id="BSXW01000147">
    <property type="protein sequence ID" value="GMF13222.1"/>
    <property type="molecule type" value="Genomic_DNA"/>
</dbReference>
<dbReference type="InterPro" id="IPR009027">
    <property type="entry name" value="Ribosomal_bL9/RNase_H1_N"/>
</dbReference>
<evidence type="ECO:0000256" key="2">
    <source>
        <dbReference type="ARBA" id="ARBA00001946"/>
    </source>
</evidence>
<keyword evidence="8" id="KW-0378">Hydrolase</keyword>
<dbReference type="PANTHER" id="PTHR10642:SF26">
    <property type="entry name" value="RIBONUCLEASE H1"/>
    <property type="match status" value="1"/>
</dbReference>
<feature type="signal peptide" evidence="11">
    <location>
        <begin position="1"/>
        <end position="20"/>
    </location>
</feature>
<comment type="similarity">
    <text evidence="3">Belongs to the RNase H family.</text>
</comment>
<evidence type="ECO:0000256" key="5">
    <source>
        <dbReference type="ARBA" id="ARBA00022722"/>
    </source>
</evidence>
<keyword evidence="14" id="KW-1185">Reference proteome</keyword>
<feature type="compositionally biased region" description="Polar residues" evidence="10">
    <location>
        <begin position="325"/>
        <end position="335"/>
    </location>
</feature>
<evidence type="ECO:0000313" key="14">
    <source>
        <dbReference type="Proteomes" id="UP001165083"/>
    </source>
</evidence>
<dbReference type="GO" id="GO:0004523">
    <property type="term" value="F:RNA-DNA hybrid ribonuclease activity"/>
    <property type="evidence" value="ECO:0007669"/>
    <property type="project" value="UniProtKB-EC"/>
</dbReference>
<dbReference type="AlphaFoldDB" id="A0A9W6WQ30"/>
<dbReference type="Gene3D" id="3.40.970.10">
    <property type="entry name" value="Ribonuclease H1, N-terminal domain"/>
    <property type="match status" value="3"/>
</dbReference>
<evidence type="ECO:0000259" key="12">
    <source>
        <dbReference type="PROSITE" id="PS50879"/>
    </source>
</evidence>
<evidence type="ECO:0000256" key="1">
    <source>
        <dbReference type="ARBA" id="ARBA00000077"/>
    </source>
</evidence>